<dbReference type="Proteomes" id="UP000277582">
    <property type="component" value="Unassembled WGS sequence"/>
</dbReference>
<keyword evidence="1" id="KW-0472">Membrane</keyword>
<evidence type="ECO:0000256" key="1">
    <source>
        <dbReference type="SAM" id="Phobius"/>
    </source>
</evidence>
<name>A0A429GD21_9CREN</name>
<keyword evidence="1" id="KW-0812">Transmembrane</keyword>
<comment type="caution">
    <text evidence="2">The sequence shown here is derived from an EMBL/GenBank/DDBJ whole genome shotgun (WGS) entry which is preliminary data.</text>
</comment>
<feature type="transmembrane region" description="Helical" evidence="1">
    <location>
        <begin position="12"/>
        <end position="34"/>
    </location>
</feature>
<dbReference type="RefSeq" id="WP_125672860.1">
    <property type="nucleotide sequence ID" value="NZ_RCOS01000170.1"/>
</dbReference>
<gene>
    <name evidence="2" type="ORF">D6D85_15465</name>
</gene>
<protein>
    <submittedName>
        <fullName evidence="2">Uncharacterized protein</fullName>
    </submittedName>
</protein>
<organism evidence="2 3">
    <name type="scientific">Candidatus Methanodesulfokora washburnensis</name>
    <dbReference type="NCBI Taxonomy" id="2478471"/>
    <lineage>
        <taxon>Archaea</taxon>
        <taxon>Thermoproteota</taxon>
        <taxon>Candidatus Korarchaeia</taxon>
        <taxon>Candidatus Korarchaeia incertae sedis</taxon>
        <taxon>Candidatus Methanodesulfokora</taxon>
    </lineage>
</organism>
<evidence type="ECO:0000313" key="3">
    <source>
        <dbReference type="Proteomes" id="UP000277582"/>
    </source>
</evidence>
<keyword evidence="3" id="KW-1185">Reference proteome</keyword>
<reference evidence="2 3" key="1">
    <citation type="submission" date="2018-10" db="EMBL/GenBank/DDBJ databases">
        <title>Co-occurring genomic capacity for anaerobic methane metabolism and dissimilatory sulfite reduction discovered in the Korarchaeota.</title>
        <authorList>
            <person name="Mckay L.J."/>
            <person name="Dlakic M."/>
            <person name="Fields M.W."/>
            <person name="Delmont T.O."/>
            <person name="Eren A.M."/>
            <person name="Jay Z.J."/>
            <person name="Klingelsmith K.B."/>
            <person name="Rusch D.B."/>
            <person name="Inskeep W.P."/>
        </authorList>
    </citation>
    <scope>NUCLEOTIDE SEQUENCE [LARGE SCALE GENOMIC DNA]</scope>
    <source>
        <strain evidence="2 3">MDKW</strain>
    </source>
</reference>
<keyword evidence="1" id="KW-1133">Transmembrane helix</keyword>
<dbReference type="EMBL" id="RCOS01000170">
    <property type="protein sequence ID" value="RSN71730.1"/>
    <property type="molecule type" value="Genomic_DNA"/>
</dbReference>
<dbReference type="AlphaFoldDB" id="A0A429GD21"/>
<feature type="transmembrane region" description="Helical" evidence="1">
    <location>
        <begin position="46"/>
        <end position="69"/>
    </location>
</feature>
<accession>A0A429GD21</accession>
<proteinExistence type="predicted"/>
<sequence length="81" mass="8771">MSVTKFLTSWGFSLAIIPTIIFLIWCAVVGFSNANKVGAAEGIIKSWILTSIGVAIVYAIVLAIATLFVRRLEVKEVKSNV</sequence>
<evidence type="ECO:0000313" key="2">
    <source>
        <dbReference type="EMBL" id="RSN71730.1"/>
    </source>
</evidence>